<reference evidence="12 13" key="1">
    <citation type="submission" date="2018-06" db="EMBL/GenBank/DDBJ databases">
        <authorList>
            <consortium name="Pathogen Informatics"/>
            <person name="Doyle S."/>
        </authorList>
    </citation>
    <scope>NUCLEOTIDE SEQUENCE [LARGE SCALE GENOMIC DNA]</scope>
    <source>
        <strain evidence="12 13">NCTC13159</strain>
    </source>
</reference>
<evidence type="ECO:0000259" key="11">
    <source>
        <dbReference type="Pfam" id="PF01514"/>
    </source>
</evidence>
<keyword evidence="8 10" id="KW-0998">Cell outer membrane</keyword>
<dbReference type="GO" id="GO:0009279">
    <property type="term" value="C:cell outer membrane"/>
    <property type="evidence" value="ECO:0007669"/>
    <property type="project" value="UniProtKB-SubCell"/>
</dbReference>
<keyword evidence="9 10" id="KW-0449">Lipoprotein</keyword>
<dbReference type="Gene3D" id="3.30.70.1530">
    <property type="entry name" value="Hypothetical protein rpa1041"/>
    <property type="match status" value="1"/>
</dbReference>
<dbReference type="InterPro" id="IPR003282">
    <property type="entry name" value="T3SS_SctJ"/>
</dbReference>
<dbReference type="InterPro" id="IPR045851">
    <property type="entry name" value="AMP-bd_C_sf"/>
</dbReference>
<comment type="subcellular location">
    <subcellularLocation>
        <location evidence="1">Cell outer membrane</location>
        <topology evidence="1">Lipid-anchor</topology>
    </subcellularLocation>
</comment>
<keyword evidence="4 10" id="KW-0732">Signal</keyword>
<dbReference type="InterPro" id="IPR006182">
    <property type="entry name" value="FliF_N_dom"/>
</dbReference>
<feature type="signal peptide" evidence="10">
    <location>
        <begin position="1"/>
        <end position="24"/>
    </location>
</feature>
<evidence type="ECO:0000256" key="2">
    <source>
        <dbReference type="ARBA" id="ARBA00009509"/>
    </source>
</evidence>
<accession>A0AAJ4ZAX8</accession>
<gene>
    <name evidence="12" type="primary">prgK_1</name>
    <name evidence="12" type="ORF">NCTC13159_01527</name>
</gene>
<evidence type="ECO:0000256" key="3">
    <source>
        <dbReference type="ARBA" id="ARBA00022448"/>
    </source>
</evidence>
<sequence length="246" mass="27133">MSRTSSRSRLLAVAASLLVLGSLAACRTELLTGLSQRQANEAIALLQRHDIEAEKKELGKGRFKVEVGSGDFPDAVSLLDRHGLPRRDDQSIADLFPTDSLVNSPAAERARLISGIEHRLEQTIQSIERVLSARVHISYPLSERSYAGQPMHASVMVTYDGPLDDAILIQRLKQLLKNSFDALSYDNISVVVFQASEMPQAPPAHSPKHWSAAWRWVPVALLAIVAMAVPGVLFWRRRVRAKRGAS</sequence>
<protein>
    <recommendedName>
        <fullName evidence="10">Lipoprotein</fullName>
    </recommendedName>
</protein>
<dbReference type="InterPro" id="IPR043427">
    <property type="entry name" value="YscJ/FliF"/>
</dbReference>
<evidence type="ECO:0000256" key="7">
    <source>
        <dbReference type="ARBA" id="ARBA00023139"/>
    </source>
</evidence>
<proteinExistence type="inferred from homology"/>
<keyword evidence="3" id="KW-0813">Transport</keyword>
<dbReference type="Proteomes" id="UP000254589">
    <property type="component" value="Unassembled WGS sequence"/>
</dbReference>
<name>A0AAJ4ZAX8_PANPU</name>
<feature type="domain" description="Flagellar M-ring N-terminal" evidence="11">
    <location>
        <begin position="28"/>
        <end position="191"/>
    </location>
</feature>
<evidence type="ECO:0000313" key="12">
    <source>
        <dbReference type="EMBL" id="SUA90048.1"/>
    </source>
</evidence>
<evidence type="ECO:0000256" key="1">
    <source>
        <dbReference type="ARBA" id="ARBA00004459"/>
    </source>
</evidence>
<evidence type="ECO:0000256" key="8">
    <source>
        <dbReference type="ARBA" id="ARBA00023237"/>
    </source>
</evidence>
<keyword evidence="6 10" id="KW-0472">Membrane</keyword>
<keyword evidence="5" id="KW-0653">Protein transport</keyword>
<keyword evidence="10" id="KW-0812">Transmembrane</keyword>
<dbReference type="Gene3D" id="3.30.300.30">
    <property type="match status" value="1"/>
</dbReference>
<dbReference type="GO" id="GO:0009306">
    <property type="term" value="P:protein secretion"/>
    <property type="evidence" value="ECO:0007669"/>
    <property type="project" value="InterPro"/>
</dbReference>
<evidence type="ECO:0000256" key="9">
    <source>
        <dbReference type="ARBA" id="ARBA00023288"/>
    </source>
</evidence>
<feature type="transmembrane region" description="Helical" evidence="10">
    <location>
        <begin position="213"/>
        <end position="235"/>
    </location>
</feature>
<dbReference type="RefSeq" id="WP_052267036.1">
    <property type="nucleotide sequence ID" value="NZ_CP010310.2"/>
</dbReference>
<dbReference type="NCBIfam" id="TIGR02544">
    <property type="entry name" value="III_secr_YscJ"/>
    <property type="match status" value="1"/>
</dbReference>
<evidence type="ECO:0000256" key="10">
    <source>
        <dbReference type="RuleBase" id="RU364102"/>
    </source>
</evidence>
<evidence type="ECO:0000313" key="13">
    <source>
        <dbReference type="Proteomes" id="UP000254589"/>
    </source>
</evidence>
<evidence type="ECO:0000256" key="6">
    <source>
        <dbReference type="ARBA" id="ARBA00023136"/>
    </source>
</evidence>
<feature type="chain" id="PRO_5042312915" description="Lipoprotein" evidence="10">
    <location>
        <begin position="25"/>
        <end position="246"/>
    </location>
</feature>
<dbReference type="PANTHER" id="PTHR30046:SF3">
    <property type="entry name" value="SECRETION SYSTEM APPARATUS LIPOPROTEIN SSAJ"/>
    <property type="match status" value="1"/>
</dbReference>
<dbReference type="PRINTS" id="PR01338">
    <property type="entry name" value="TYPE3OMKPROT"/>
</dbReference>
<keyword evidence="10" id="KW-1133">Transmembrane helix</keyword>
<comment type="similarity">
    <text evidence="2 10">Belongs to the YscJ lipoprotein family.</text>
</comment>
<dbReference type="PROSITE" id="PS51257">
    <property type="entry name" value="PROKAR_LIPOPROTEIN"/>
    <property type="match status" value="1"/>
</dbReference>
<dbReference type="AlphaFoldDB" id="A0AAJ4ZAX8"/>
<evidence type="ECO:0000256" key="4">
    <source>
        <dbReference type="ARBA" id="ARBA00022729"/>
    </source>
</evidence>
<dbReference type="EMBL" id="UGSJ01000001">
    <property type="protein sequence ID" value="SUA90048.1"/>
    <property type="molecule type" value="Genomic_DNA"/>
</dbReference>
<organism evidence="12 13">
    <name type="scientific">Pandoraea pulmonicola</name>
    <dbReference type="NCBI Taxonomy" id="93221"/>
    <lineage>
        <taxon>Bacteria</taxon>
        <taxon>Pseudomonadati</taxon>
        <taxon>Pseudomonadota</taxon>
        <taxon>Betaproteobacteria</taxon>
        <taxon>Burkholderiales</taxon>
        <taxon>Burkholderiaceae</taxon>
        <taxon>Pandoraea</taxon>
    </lineage>
</organism>
<dbReference type="PANTHER" id="PTHR30046">
    <property type="entry name" value="FLAGELLAR M-RING PROTEIN"/>
    <property type="match status" value="1"/>
</dbReference>
<evidence type="ECO:0000256" key="5">
    <source>
        <dbReference type="ARBA" id="ARBA00022927"/>
    </source>
</evidence>
<comment type="caution">
    <text evidence="12">The sequence shown here is derived from an EMBL/GenBank/DDBJ whole genome shotgun (WGS) entry which is preliminary data.</text>
</comment>
<keyword evidence="7 10" id="KW-0564">Palmitate</keyword>
<dbReference type="Pfam" id="PF01514">
    <property type="entry name" value="YscJ_FliF"/>
    <property type="match status" value="1"/>
</dbReference>